<keyword evidence="2" id="KW-1185">Reference proteome</keyword>
<sequence>MSLSAIDLTLTLEDDVALTAFAATVGHHETLPYLPGACVMGYLASRLYRTLGDDGARLLFHSDRVRFGDARLLTDAGPARPTPRTWHYAKSAGKPFADANKNQLRRDRLYDARHDAPDRTLRYKAFDGGELDATSGRLANPRKGYRQGTAIDPAANRAAEGQLFGYQSLEAGQCFRGQIRFATEIPAALVQQVGEQLHQATLLIGRSRSAHYGRVRSTASAISAPPLPDIAPETTELTLWLLSDLAAWDADGQPTLWPRAEWLGLPAGQLVPERTFLASRRYSPWNAYAGCRDHERLVIARGSVLTFQLAAAWMETHRAQLALGLGGYLAYGLGEIALYPEVWDWPAPESASPSEPNNEPTHATDARKDAAIDAYSRDLLHWLDQSTDTDGQQLEADLRQLGELYQRFRRLHGLTPQDQAGPRKTHWADIERIATSGRDDIAARLAELPRIWHESTYGPGAEEHFAHWVQQWAPQPARLARLAVEARRRNIMGETS</sequence>
<dbReference type="EMBL" id="JH603163">
    <property type="protein sequence ID" value="EIC24029.1"/>
    <property type="molecule type" value="Genomic_DNA"/>
</dbReference>
<evidence type="ECO:0000313" key="1">
    <source>
        <dbReference type="EMBL" id="EIC24029.1"/>
    </source>
</evidence>
<evidence type="ECO:0000313" key="2">
    <source>
        <dbReference type="Proteomes" id="UP000002964"/>
    </source>
</evidence>
<dbReference type="Proteomes" id="UP000002964">
    <property type="component" value="Unassembled WGS sequence"/>
</dbReference>
<dbReference type="STRING" id="631362.Thi970DRAFT_00170"/>
<dbReference type="OrthoDB" id="1016065at2"/>
<proteinExistence type="predicted"/>
<gene>
    <name evidence="1" type="ORF">Thi970DRAFT_00170</name>
</gene>
<dbReference type="eggNOG" id="COG1337">
    <property type="taxonomic scope" value="Bacteria"/>
</dbReference>
<reference evidence="2" key="1">
    <citation type="submission" date="2011-06" db="EMBL/GenBank/DDBJ databases">
        <authorList>
            <consortium name="US DOE Joint Genome Institute (JGI-PGF)"/>
            <person name="Lucas S."/>
            <person name="Han J."/>
            <person name="Lapidus A."/>
            <person name="Cheng J.-F."/>
            <person name="Goodwin L."/>
            <person name="Pitluck S."/>
            <person name="Peters L."/>
            <person name="Land M.L."/>
            <person name="Hauser L."/>
            <person name="Vogl K."/>
            <person name="Liu Z."/>
            <person name="Overmann J."/>
            <person name="Frigaard N.-U."/>
            <person name="Bryant D.A."/>
            <person name="Woyke T.J."/>
        </authorList>
    </citation>
    <scope>NUCLEOTIDE SEQUENCE [LARGE SCALE GENOMIC DNA]</scope>
    <source>
        <strain evidence="2">970</strain>
    </source>
</reference>
<accession>H8YVT9</accession>
<dbReference type="HOGENOM" id="CLU_549725_0_0_6"/>
<dbReference type="AlphaFoldDB" id="H8YVT9"/>
<dbReference type="RefSeq" id="WP_009146652.1">
    <property type="nucleotide sequence ID" value="NZ_CP121471.1"/>
</dbReference>
<reference evidence="1 2" key="2">
    <citation type="submission" date="2011-11" db="EMBL/GenBank/DDBJ databases">
        <authorList>
            <consortium name="US DOE Joint Genome Institute"/>
            <person name="Lucas S."/>
            <person name="Han J."/>
            <person name="Lapidus A."/>
            <person name="Cheng J.-F."/>
            <person name="Goodwin L."/>
            <person name="Pitluck S."/>
            <person name="Peters L."/>
            <person name="Ovchinnikova G."/>
            <person name="Zhang X."/>
            <person name="Detter J.C."/>
            <person name="Han C."/>
            <person name="Tapia R."/>
            <person name="Land M."/>
            <person name="Hauser L."/>
            <person name="Kyrpides N."/>
            <person name="Ivanova N."/>
            <person name="Pagani I."/>
            <person name="Vogl K."/>
            <person name="Liu Z."/>
            <person name="Overmann J."/>
            <person name="Frigaard N.-U."/>
            <person name="Bryant D."/>
            <person name="Woyke T."/>
        </authorList>
    </citation>
    <scope>NUCLEOTIDE SEQUENCE [LARGE SCALE GENOMIC DNA]</scope>
    <source>
        <strain evidence="1 2">970</strain>
    </source>
</reference>
<protein>
    <submittedName>
        <fullName evidence="1">Uncharacterized protein</fullName>
    </submittedName>
</protein>
<name>H8YVT9_9GAMM</name>
<organism evidence="1 2">
    <name type="scientific">Thiorhodovibrio frisius</name>
    <dbReference type="NCBI Taxonomy" id="631362"/>
    <lineage>
        <taxon>Bacteria</taxon>
        <taxon>Pseudomonadati</taxon>
        <taxon>Pseudomonadota</taxon>
        <taxon>Gammaproteobacteria</taxon>
        <taxon>Chromatiales</taxon>
        <taxon>Chromatiaceae</taxon>
        <taxon>Thiorhodovibrio</taxon>
    </lineage>
</organism>